<dbReference type="InterPro" id="IPR024078">
    <property type="entry name" value="LmbE-like_dom_sf"/>
</dbReference>
<evidence type="ECO:0000313" key="2">
    <source>
        <dbReference type="Proteomes" id="UP001500469"/>
    </source>
</evidence>
<gene>
    <name evidence="1" type="ORF">GCM10009119_24430</name>
</gene>
<dbReference type="Proteomes" id="UP001500469">
    <property type="component" value="Unassembled WGS sequence"/>
</dbReference>
<evidence type="ECO:0000313" key="1">
    <source>
        <dbReference type="EMBL" id="GAA0879475.1"/>
    </source>
</evidence>
<dbReference type="Gene3D" id="3.40.50.10320">
    <property type="entry name" value="LmbE-like"/>
    <property type="match status" value="1"/>
</dbReference>
<reference evidence="1 2" key="1">
    <citation type="journal article" date="2019" name="Int. J. Syst. Evol. Microbiol.">
        <title>The Global Catalogue of Microorganisms (GCM) 10K type strain sequencing project: providing services to taxonomists for standard genome sequencing and annotation.</title>
        <authorList>
            <consortium name="The Broad Institute Genomics Platform"/>
            <consortium name="The Broad Institute Genome Sequencing Center for Infectious Disease"/>
            <person name="Wu L."/>
            <person name="Ma J."/>
        </authorList>
    </citation>
    <scope>NUCLEOTIDE SEQUENCE [LARGE SCALE GENOMIC DNA]</scope>
    <source>
        <strain evidence="1 2">JCM 16112</strain>
    </source>
</reference>
<protein>
    <submittedName>
        <fullName evidence="1">PIG-L family deacetylase</fullName>
    </submittedName>
</protein>
<proteinExistence type="predicted"/>
<dbReference type="SUPFAM" id="SSF102588">
    <property type="entry name" value="LmbE-like"/>
    <property type="match status" value="1"/>
</dbReference>
<keyword evidence="2" id="KW-1185">Reference proteome</keyword>
<comment type="caution">
    <text evidence="1">The sequence shown here is derived from an EMBL/GenBank/DDBJ whole genome shotgun (WGS) entry which is preliminary data.</text>
</comment>
<dbReference type="EMBL" id="BAAAFI010000013">
    <property type="protein sequence ID" value="GAA0879475.1"/>
    <property type="molecule type" value="Genomic_DNA"/>
</dbReference>
<name>A0ABN1N0V3_9BACT</name>
<dbReference type="RefSeq" id="WP_343851918.1">
    <property type="nucleotide sequence ID" value="NZ_BAAAFI010000013.1"/>
</dbReference>
<accession>A0ABN1N0V3</accession>
<dbReference type="InterPro" id="IPR003737">
    <property type="entry name" value="GlcNAc_PI_deacetylase-related"/>
</dbReference>
<dbReference type="Pfam" id="PF02585">
    <property type="entry name" value="PIG-L"/>
    <property type="match status" value="1"/>
</dbReference>
<organism evidence="1 2">
    <name type="scientific">Algoriphagus jejuensis</name>
    <dbReference type="NCBI Taxonomy" id="419934"/>
    <lineage>
        <taxon>Bacteria</taxon>
        <taxon>Pseudomonadati</taxon>
        <taxon>Bacteroidota</taxon>
        <taxon>Cytophagia</taxon>
        <taxon>Cytophagales</taxon>
        <taxon>Cyclobacteriaceae</taxon>
        <taxon>Algoriphagus</taxon>
    </lineage>
</organism>
<sequence length="199" mass="22900">MNIKTLVISPHIDDEVLGCYTFLGPKTFVLYLGVEDRSYITASERKQELVEVSKKLGFQYEVLDFTVNAYQANALISPIEEKINQLKPDYILIPANSYNQDHRACHDAAITATRTHDQNFFVKNVLIYEQPQSILWPVASFNAQLFKPVDIQDKIRSYQLYESQVRGHRSPEFLSTLAALRGKQSNMDYAEAFEVRRMS</sequence>